<name>A0ABS8PS59_9BACT</name>
<evidence type="ECO:0000256" key="1">
    <source>
        <dbReference type="ARBA" id="ARBA00000843"/>
    </source>
</evidence>
<dbReference type="InterPro" id="IPR015797">
    <property type="entry name" value="NUDIX_hydrolase-like_dom_sf"/>
</dbReference>
<protein>
    <recommendedName>
        <fullName evidence="5 14">Adenine DNA glycosylase</fullName>
        <ecNumber evidence="4 14">3.2.2.31</ecNumber>
    </recommendedName>
</protein>
<dbReference type="CDD" id="cd00056">
    <property type="entry name" value="ENDO3c"/>
    <property type="match status" value="1"/>
</dbReference>
<comment type="function">
    <text evidence="2">Adenine glycosylase active on G-A mispairs. MutY also corrects error-prone DNA synthesis past GO lesions which are due to the oxidatively damaged form of guanine: 7,8-dihydro-8-oxoguanine (8-oxo-dGTP).</text>
</comment>
<dbReference type="SUPFAM" id="SSF48150">
    <property type="entry name" value="DNA-glycosylase"/>
    <property type="match status" value="1"/>
</dbReference>
<dbReference type="Gene3D" id="3.90.79.10">
    <property type="entry name" value="Nucleoside Triphosphate Pyrophosphohydrolase"/>
    <property type="match status" value="1"/>
</dbReference>
<dbReference type="EMBL" id="JAJNEC010000005">
    <property type="protein sequence ID" value="MCD2423920.1"/>
    <property type="molecule type" value="Genomic_DNA"/>
</dbReference>
<feature type="domain" description="HhH-GPD" evidence="15">
    <location>
        <begin position="39"/>
        <end position="190"/>
    </location>
</feature>
<sequence length="353" mass="40432">MIHNLFSHYLIDWNRNKNNRKMPWKGVKDPYKIWLSEIILQQTRVDQGLKYYENFIITFPTIHDLAKADEKKVFKLWEGLGYYSRCKNLIHTARVLSSTQNGQFPATYEDILKLKGIGPYTAAAIASFAFDLPHAVIDGNVFRVLARIFGIREPVDTTAGKKIITELAEKLLDKEHPGEYNQAIMDFGATVCKPANPDCEQCPFKSNCVAYKEDIVALLPVKIKRTTVRTRYFYFFLPQYRNALPVRERLDKDIWQHLYEFPLIEKEEETSSGAIVAAATKKGWIPKGTAVTVSPVYAQKLSHQLIKAVFISYRLAEKSGLFENYSWVKAAALNTLPFPKTITQYLNKAGNDH</sequence>
<dbReference type="InterPro" id="IPR005760">
    <property type="entry name" value="A/G_AdeGlyc_MutY"/>
</dbReference>
<proteinExistence type="inferred from homology"/>
<keyword evidence="11" id="KW-0411">Iron-sulfur</keyword>
<dbReference type="InterPro" id="IPR029119">
    <property type="entry name" value="MutY_C"/>
</dbReference>
<comment type="cofactor">
    <cofactor evidence="14">
        <name>[4Fe-4S] cluster</name>
        <dbReference type="ChEBI" id="CHEBI:49883"/>
    </cofactor>
    <text evidence="14">Binds 1 [4Fe-4S] cluster.</text>
</comment>
<dbReference type="Gene3D" id="1.10.340.30">
    <property type="entry name" value="Hypothetical protein, domain 2"/>
    <property type="match status" value="1"/>
</dbReference>
<keyword evidence="10 14" id="KW-0408">Iron</keyword>
<comment type="similarity">
    <text evidence="3 14">Belongs to the Nth/MutY family.</text>
</comment>
<dbReference type="Pfam" id="PF00730">
    <property type="entry name" value="HhH-GPD"/>
    <property type="match status" value="1"/>
</dbReference>
<evidence type="ECO:0000256" key="7">
    <source>
        <dbReference type="ARBA" id="ARBA00022723"/>
    </source>
</evidence>
<dbReference type="Pfam" id="PF14815">
    <property type="entry name" value="NUDIX_4"/>
    <property type="match status" value="1"/>
</dbReference>
<keyword evidence="13 14" id="KW-0326">Glycosidase</keyword>
<dbReference type="EC" id="3.2.2.31" evidence="4 14"/>
<dbReference type="RefSeq" id="WP_231005177.1">
    <property type="nucleotide sequence ID" value="NZ_JAJNEC010000005.1"/>
</dbReference>
<evidence type="ECO:0000256" key="14">
    <source>
        <dbReference type="RuleBase" id="RU365096"/>
    </source>
</evidence>
<evidence type="ECO:0000256" key="3">
    <source>
        <dbReference type="ARBA" id="ARBA00008343"/>
    </source>
</evidence>
<dbReference type="InterPro" id="IPR044298">
    <property type="entry name" value="MIG/MutY"/>
</dbReference>
<evidence type="ECO:0000256" key="13">
    <source>
        <dbReference type="ARBA" id="ARBA00023295"/>
    </source>
</evidence>
<keyword evidence="8 14" id="KW-0227">DNA damage</keyword>
<dbReference type="Gene3D" id="1.10.1670.10">
    <property type="entry name" value="Helix-hairpin-Helix base-excision DNA repair enzymes (C-terminal)"/>
    <property type="match status" value="1"/>
</dbReference>
<gene>
    <name evidence="16" type="primary">mutY</name>
    <name evidence="16" type="ORF">LQ567_14175</name>
</gene>
<comment type="catalytic activity">
    <reaction evidence="1 14">
        <text>Hydrolyzes free adenine bases from 7,8-dihydro-8-oxoguanine:adenine mismatched double-stranded DNA, leaving an apurinic site.</text>
        <dbReference type="EC" id="3.2.2.31"/>
    </reaction>
</comment>
<evidence type="ECO:0000313" key="16">
    <source>
        <dbReference type="EMBL" id="MCD2423920.1"/>
    </source>
</evidence>
<keyword evidence="6" id="KW-0004">4Fe-4S</keyword>
<evidence type="ECO:0000256" key="11">
    <source>
        <dbReference type="ARBA" id="ARBA00023014"/>
    </source>
</evidence>
<evidence type="ECO:0000256" key="4">
    <source>
        <dbReference type="ARBA" id="ARBA00012045"/>
    </source>
</evidence>
<accession>A0ABS8PS59</accession>
<keyword evidence="7" id="KW-0479">Metal-binding</keyword>
<evidence type="ECO:0000313" key="17">
    <source>
        <dbReference type="Proteomes" id="UP001199816"/>
    </source>
</evidence>
<dbReference type="PANTHER" id="PTHR42944:SF1">
    <property type="entry name" value="ADENINE DNA GLYCOSYLASE"/>
    <property type="match status" value="1"/>
</dbReference>
<dbReference type="SUPFAM" id="SSF55811">
    <property type="entry name" value="Nudix"/>
    <property type="match status" value="1"/>
</dbReference>
<dbReference type="InterPro" id="IPR023170">
    <property type="entry name" value="HhH_base_excis_C"/>
</dbReference>
<keyword evidence="9" id="KW-0378">Hydrolase</keyword>
<evidence type="ECO:0000256" key="6">
    <source>
        <dbReference type="ARBA" id="ARBA00022485"/>
    </source>
</evidence>
<dbReference type="InterPro" id="IPR003265">
    <property type="entry name" value="HhH-GPD_domain"/>
</dbReference>
<keyword evidence="12" id="KW-0234">DNA repair</keyword>
<evidence type="ECO:0000256" key="9">
    <source>
        <dbReference type="ARBA" id="ARBA00022801"/>
    </source>
</evidence>
<dbReference type="InterPro" id="IPR011257">
    <property type="entry name" value="DNA_glycosylase"/>
</dbReference>
<reference evidence="16 17" key="1">
    <citation type="submission" date="2021-11" db="EMBL/GenBank/DDBJ databases">
        <title>Genomic of Niabella pedocola.</title>
        <authorList>
            <person name="Wu T."/>
        </authorList>
    </citation>
    <scope>NUCLEOTIDE SEQUENCE [LARGE SCALE GENOMIC DNA]</scope>
    <source>
        <strain evidence="16 17">JCM 31011</strain>
    </source>
</reference>
<dbReference type="NCBIfam" id="TIGR01084">
    <property type="entry name" value="mutY"/>
    <property type="match status" value="1"/>
</dbReference>
<keyword evidence="17" id="KW-1185">Reference proteome</keyword>
<dbReference type="PANTHER" id="PTHR42944">
    <property type="entry name" value="ADENINE DNA GLYCOSYLASE"/>
    <property type="match status" value="1"/>
</dbReference>
<dbReference type="CDD" id="cd03431">
    <property type="entry name" value="NUDIX_DNA_Glycosylase_C-MutY"/>
    <property type="match status" value="1"/>
</dbReference>
<comment type="caution">
    <text evidence="16">The sequence shown here is derived from an EMBL/GenBank/DDBJ whole genome shotgun (WGS) entry which is preliminary data.</text>
</comment>
<dbReference type="Proteomes" id="UP001199816">
    <property type="component" value="Unassembled WGS sequence"/>
</dbReference>
<evidence type="ECO:0000259" key="15">
    <source>
        <dbReference type="SMART" id="SM00478"/>
    </source>
</evidence>
<organism evidence="16 17">
    <name type="scientific">Niabella pedocola</name>
    <dbReference type="NCBI Taxonomy" id="1752077"/>
    <lineage>
        <taxon>Bacteria</taxon>
        <taxon>Pseudomonadati</taxon>
        <taxon>Bacteroidota</taxon>
        <taxon>Chitinophagia</taxon>
        <taxon>Chitinophagales</taxon>
        <taxon>Chitinophagaceae</taxon>
        <taxon>Niabella</taxon>
    </lineage>
</organism>
<evidence type="ECO:0000256" key="12">
    <source>
        <dbReference type="ARBA" id="ARBA00023204"/>
    </source>
</evidence>
<dbReference type="Pfam" id="PF00633">
    <property type="entry name" value="HHH"/>
    <property type="match status" value="1"/>
</dbReference>
<evidence type="ECO:0000256" key="10">
    <source>
        <dbReference type="ARBA" id="ARBA00023004"/>
    </source>
</evidence>
<evidence type="ECO:0000256" key="8">
    <source>
        <dbReference type="ARBA" id="ARBA00022763"/>
    </source>
</evidence>
<dbReference type="SMART" id="SM00478">
    <property type="entry name" value="ENDO3c"/>
    <property type="match status" value="1"/>
</dbReference>
<dbReference type="InterPro" id="IPR000445">
    <property type="entry name" value="HhH_motif"/>
</dbReference>
<evidence type="ECO:0000256" key="5">
    <source>
        <dbReference type="ARBA" id="ARBA00022023"/>
    </source>
</evidence>
<evidence type="ECO:0000256" key="2">
    <source>
        <dbReference type="ARBA" id="ARBA00002933"/>
    </source>
</evidence>